<dbReference type="InterPro" id="IPR001453">
    <property type="entry name" value="MoaB/Mog_dom"/>
</dbReference>
<evidence type="ECO:0000313" key="3">
    <source>
        <dbReference type="EMBL" id="PZW35919.1"/>
    </source>
</evidence>
<dbReference type="Pfam" id="PF02464">
    <property type="entry name" value="CinA"/>
    <property type="match status" value="1"/>
</dbReference>
<dbReference type="NCBIfam" id="TIGR00200">
    <property type="entry name" value="cinA_nterm"/>
    <property type="match status" value="1"/>
</dbReference>
<keyword evidence="4" id="KW-1185">Reference proteome</keyword>
<dbReference type="SUPFAM" id="SSF53218">
    <property type="entry name" value="Molybdenum cofactor biosynthesis proteins"/>
    <property type="match status" value="1"/>
</dbReference>
<comment type="caution">
    <text evidence="3">The sequence shown here is derived from an EMBL/GenBank/DDBJ whole genome shotgun (WGS) entry which is preliminary data.</text>
</comment>
<dbReference type="InterPro" id="IPR041424">
    <property type="entry name" value="CinA_KH"/>
</dbReference>
<dbReference type="InterPro" id="IPR036425">
    <property type="entry name" value="MoaB/Mog-like_dom_sf"/>
</dbReference>
<reference evidence="3 4" key="1">
    <citation type="submission" date="2018-06" db="EMBL/GenBank/DDBJ databases">
        <title>Genomic Encyclopedia of Archaeal and Bacterial Type Strains, Phase II (KMG-II): from individual species to whole genera.</title>
        <authorList>
            <person name="Goeker M."/>
        </authorList>
    </citation>
    <scope>NUCLEOTIDE SEQUENCE [LARGE SCALE GENOMIC DNA]</scope>
    <source>
        <strain evidence="3 4">ATCC BAA-1881</strain>
    </source>
</reference>
<dbReference type="PIRSF" id="PIRSF006728">
    <property type="entry name" value="CinA"/>
    <property type="match status" value="1"/>
</dbReference>
<organism evidence="3 4">
    <name type="scientific">Thermosporothrix hazakensis</name>
    <dbReference type="NCBI Taxonomy" id="644383"/>
    <lineage>
        <taxon>Bacteria</taxon>
        <taxon>Bacillati</taxon>
        <taxon>Chloroflexota</taxon>
        <taxon>Ktedonobacteria</taxon>
        <taxon>Ktedonobacterales</taxon>
        <taxon>Thermosporotrichaceae</taxon>
        <taxon>Thermosporothrix</taxon>
    </lineage>
</organism>
<proteinExistence type="inferred from homology"/>
<dbReference type="Proteomes" id="UP000248806">
    <property type="component" value="Unassembled WGS sequence"/>
</dbReference>
<dbReference type="InterPro" id="IPR036653">
    <property type="entry name" value="CinA-like_C"/>
</dbReference>
<dbReference type="HAMAP" id="MF_00226_B">
    <property type="entry name" value="CinA_B"/>
    <property type="match status" value="1"/>
</dbReference>
<dbReference type="NCBIfam" id="TIGR00199">
    <property type="entry name" value="PncC_domain"/>
    <property type="match status" value="1"/>
</dbReference>
<comment type="similarity">
    <text evidence="1">Belongs to the CinA family.</text>
</comment>
<dbReference type="EMBL" id="QKUF01000001">
    <property type="protein sequence ID" value="PZW35919.1"/>
    <property type="molecule type" value="Genomic_DNA"/>
</dbReference>
<dbReference type="Pfam" id="PF00994">
    <property type="entry name" value="MoCF_biosynth"/>
    <property type="match status" value="1"/>
</dbReference>
<evidence type="ECO:0000259" key="2">
    <source>
        <dbReference type="SMART" id="SM00852"/>
    </source>
</evidence>
<dbReference type="SMART" id="SM00852">
    <property type="entry name" value="MoCF_biosynth"/>
    <property type="match status" value="1"/>
</dbReference>
<dbReference type="PANTHER" id="PTHR13939">
    <property type="entry name" value="NICOTINAMIDE-NUCLEOTIDE AMIDOHYDROLASE PNCC"/>
    <property type="match status" value="1"/>
</dbReference>
<dbReference type="CDD" id="cd00885">
    <property type="entry name" value="cinA"/>
    <property type="match status" value="1"/>
</dbReference>
<evidence type="ECO:0000256" key="1">
    <source>
        <dbReference type="HAMAP-Rule" id="MF_00226"/>
    </source>
</evidence>
<gene>
    <name evidence="3" type="ORF">EI42_00085</name>
</gene>
<protein>
    <recommendedName>
        <fullName evidence="1">CinA-like protein</fullName>
    </recommendedName>
</protein>
<dbReference type="Gene3D" id="3.30.70.2860">
    <property type="match status" value="1"/>
</dbReference>
<evidence type="ECO:0000313" key="4">
    <source>
        <dbReference type="Proteomes" id="UP000248806"/>
    </source>
</evidence>
<sequence>MGLQALFDVLSLARFYSFWRAVMRAEIISCGTELLLGHITDTNATYLARSLATVGIDLFFVSQVGDNLKRMVETLKRAWERSDLIVMTGGLGPTEDDLTREAISTLLGETMQVDHELERTLRAHFHGSNRPMPERNVKQATLIPSAQALPNPVGTAPGWFVQKDGRILIAMPGVPREMYRMWEEEALPRLKPHLGATLFTRILRVYGMGESNVEEALGKLTTSTNPTVATYAKEDAVDVRISAKATTAEAAEKLVSEMELQARQVLGSHVFGIDNDTLASVVGGLLQARQQTLGVMESLTGGLLSSMITDVPTSSRHFIGGLVTYSTDLKVQMGVPRAVIEKYGVVSEETARAMAHAVRVQLGTSFGIGITGVAGPDPVDDNPVGTVYIAVEGPEGVATSMGPGWRTGRKDSKRLAALSALDLLRRTLEGVVTVQ</sequence>
<dbReference type="NCBIfam" id="NF001813">
    <property type="entry name" value="PRK00549.1"/>
    <property type="match status" value="1"/>
</dbReference>
<feature type="domain" description="MoaB/Mog" evidence="2">
    <location>
        <begin position="26"/>
        <end position="193"/>
    </location>
</feature>
<dbReference type="Pfam" id="PF18146">
    <property type="entry name" value="CinA_KH"/>
    <property type="match status" value="1"/>
</dbReference>
<dbReference type="Gene3D" id="3.90.950.20">
    <property type="entry name" value="CinA-like"/>
    <property type="match status" value="1"/>
</dbReference>
<dbReference type="InterPro" id="IPR008136">
    <property type="entry name" value="CinA_C"/>
</dbReference>
<dbReference type="NCBIfam" id="TIGR00177">
    <property type="entry name" value="molyb_syn"/>
    <property type="match status" value="1"/>
</dbReference>
<accession>A0A326UNL5</accession>
<dbReference type="SUPFAM" id="SSF142433">
    <property type="entry name" value="CinA-like"/>
    <property type="match status" value="1"/>
</dbReference>
<name>A0A326UNL5_THEHA</name>
<dbReference type="Gene3D" id="3.40.980.10">
    <property type="entry name" value="MoaB/Mog-like domain"/>
    <property type="match status" value="1"/>
</dbReference>
<dbReference type="PANTHER" id="PTHR13939:SF0">
    <property type="entry name" value="NMN AMIDOHYDROLASE-LIKE PROTEIN YFAY"/>
    <property type="match status" value="1"/>
</dbReference>
<dbReference type="InterPro" id="IPR050101">
    <property type="entry name" value="CinA"/>
</dbReference>
<dbReference type="InterPro" id="IPR008135">
    <property type="entry name" value="Competence-induced_CinA"/>
</dbReference>
<dbReference type="AlphaFoldDB" id="A0A326UNL5"/>